<dbReference type="InterPro" id="IPR001296">
    <property type="entry name" value="Glyco_trans_1"/>
</dbReference>
<gene>
    <name evidence="2" type="ORF">SAMN05444366_2966</name>
</gene>
<dbReference type="SUPFAM" id="SSF53756">
    <property type="entry name" value="UDP-Glycosyltransferase/glycogen phosphorylase"/>
    <property type="match status" value="1"/>
</dbReference>
<dbReference type="InterPro" id="IPR008928">
    <property type="entry name" value="6-hairpin_glycosidase_sf"/>
</dbReference>
<dbReference type="SUPFAM" id="SSF48208">
    <property type="entry name" value="Six-hairpin glycosidases"/>
    <property type="match status" value="1"/>
</dbReference>
<feature type="domain" description="Glycosyl transferase family 1" evidence="1">
    <location>
        <begin position="186"/>
        <end position="358"/>
    </location>
</feature>
<sequence>MKTISNKSKIVFLSTFPPTQCGIATYTQDTIKGITDVFGKSVTCEICELVNEPKAKPTQAFTLNTKDKAEYAKVAEQINNDKSVKLVHIQHEFGLFGGNYGDYLLDFLNVIKKPLTYTFHSVIQNPNNELKTFVKLLLSYSNSVFVMTNQSKEILMRDYDIADEIISLVPHGTHIVIYEAPHQAKEKFGFQDRKVLSTFGLLGEGKNIETGLQALPKIIEKEPNVLYLVIGKTHPNLIKDGVDAYRDKLEGIVEDLNLKDNVRFINQYLDTNELLDYLKATDVYLFTSKDPNQAVSGTFSYAMSCACPMVASKIPHTLEVLTSDCGILVDIGDVNQFAEQTIKLLADDKLREEMGINAFTKMRASSWENVAITHMNTYKTLMENTDEIKFTYPSIQLKHIKKLTTDLGIIQFSKISIPDLESGYTLDDNARALIAMCMHYKLTKDKEDLAYILIYLDFIERCQKPKGDFINYVDQENREHIEQNAEVNLEDSNARGLWALGTVVSMSDILPEPISKKASKVLLNSLKWAETIQSPRSIGFATKGLYLYHTAVPNLYVAAIINKLNAKLLSNYEIHASSDWKWFENYMTYGNGILPESMLFAYLVTNKPIYKKVAMDSLDFLMSKMFINKSFKVISNNGWLHKGEEPKEYGEQPIDVAYTIHTLNSFYDAFGTPEYKHKMKMAFNWFLGKNHLNQIMYNPVSGGGYDGLEKENVNLNQGAESTVCYLTSRLIMENLKSSDTKVIPLMKSNSGVAINS</sequence>
<keyword evidence="3" id="KW-1185">Reference proteome</keyword>
<dbReference type="OrthoDB" id="9765330at2"/>
<dbReference type="Pfam" id="PF00534">
    <property type="entry name" value="Glycos_transf_1"/>
    <property type="match status" value="1"/>
</dbReference>
<protein>
    <submittedName>
        <fullName evidence="2">Glycosyltransferase involved in cell wall bisynthesis</fullName>
    </submittedName>
</protein>
<dbReference type="Gene3D" id="3.40.50.2000">
    <property type="entry name" value="Glycogen Phosphorylase B"/>
    <property type="match status" value="2"/>
</dbReference>
<dbReference type="AlphaFoldDB" id="A0A1M7I147"/>
<evidence type="ECO:0000313" key="2">
    <source>
        <dbReference type="EMBL" id="SHM34521.1"/>
    </source>
</evidence>
<proteinExistence type="predicted"/>
<organism evidence="2 3">
    <name type="scientific">Flavobacterium saccharophilum</name>
    <dbReference type="NCBI Taxonomy" id="29534"/>
    <lineage>
        <taxon>Bacteria</taxon>
        <taxon>Pseudomonadati</taxon>
        <taxon>Bacteroidota</taxon>
        <taxon>Flavobacteriia</taxon>
        <taxon>Flavobacteriales</taxon>
        <taxon>Flavobacteriaceae</taxon>
        <taxon>Flavobacterium</taxon>
    </lineage>
</organism>
<dbReference type="STRING" id="29534.SAMN05444366_2966"/>
<dbReference type="GO" id="GO:0005975">
    <property type="term" value="P:carbohydrate metabolic process"/>
    <property type="evidence" value="ECO:0007669"/>
    <property type="project" value="InterPro"/>
</dbReference>
<dbReference type="PANTHER" id="PTHR12526:SF572">
    <property type="entry name" value="BLL5144 PROTEIN"/>
    <property type="match status" value="1"/>
</dbReference>
<reference evidence="3" key="1">
    <citation type="submission" date="2016-11" db="EMBL/GenBank/DDBJ databases">
        <authorList>
            <person name="Varghese N."/>
            <person name="Submissions S."/>
        </authorList>
    </citation>
    <scope>NUCLEOTIDE SEQUENCE [LARGE SCALE GENOMIC DNA]</scope>
    <source>
        <strain evidence="3">DSM 1811</strain>
    </source>
</reference>
<dbReference type="Proteomes" id="UP000184121">
    <property type="component" value="Unassembled WGS sequence"/>
</dbReference>
<evidence type="ECO:0000313" key="3">
    <source>
        <dbReference type="Proteomes" id="UP000184121"/>
    </source>
</evidence>
<dbReference type="RefSeq" id="WP_072973629.1">
    <property type="nucleotide sequence ID" value="NZ_FRBY01000004.1"/>
</dbReference>
<keyword evidence="2" id="KW-0808">Transferase</keyword>
<dbReference type="EMBL" id="FRBY01000004">
    <property type="protein sequence ID" value="SHM34521.1"/>
    <property type="molecule type" value="Genomic_DNA"/>
</dbReference>
<name>A0A1M7I147_9FLAO</name>
<accession>A0A1M7I147</accession>
<evidence type="ECO:0000259" key="1">
    <source>
        <dbReference type="Pfam" id="PF00534"/>
    </source>
</evidence>
<dbReference type="GO" id="GO:0016757">
    <property type="term" value="F:glycosyltransferase activity"/>
    <property type="evidence" value="ECO:0007669"/>
    <property type="project" value="InterPro"/>
</dbReference>
<dbReference type="PANTHER" id="PTHR12526">
    <property type="entry name" value="GLYCOSYLTRANSFERASE"/>
    <property type="match status" value="1"/>
</dbReference>